<proteinExistence type="predicted"/>
<feature type="transmembrane region" description="Helical" evidence="1">
    <location>
        <begin position="49"/>
        <end position="68"/>
    </location>
</feature>
<accession>A0A2P2MJM0</accession>
<evidence type="ECO:0000256" key="1">
    <source>
        <dbReference type="SAM" id="Phobius"/>
    </source>
</evidence>
<name>A0A2P2MJM0_RHIMU</name>
<keyword evidence="1" id="KW-1133">Transmembrane helix</keyword>
<protein>
    <submittedName>
        <fullName evidence="2">Putative disease resistance protein RGA3</fullName>
    </submittedName>
</protein>
<keyword evidence="1" id="KW-0812">Transmembrane</keyword>
<sequence>MVKCKLGKSRLSNPPIPTIEITGRYGLSTTVGSLNNIFTKTFLTSSRPFTSVVSIIEMVIGLSIGWSASVGTNL</sequence>
<dbReference type="AlphaFoldDB" id="A0A2P2MJM0"/>
<dbReference type="EMBL" id="GGEC01049930">
    <property type="protein sequence ID" value="MBX30414.1"/>
    <property type="molecule type" value="Transcribed_RNA"/>
</dbReference>
<keyword evidence="1" id="KW-0472">Membrane</keyword>
<evidence type="ECO:0000313" key="2">
    <source>
        <dbReference type="EMBL" id="MBX30414.1"/>
    </source>
</evidence>
<reference evidence="2" key="1">
    <citation type="submission" date="2018-02" db="EMBL/GenBank/DDBJ databases">
        <title>Rhizophora mucronata_Transcriptome.</title>
        <authorList>
            <person name="Meera S.P."/>
            <person name="Sreeshan A."/>
            <person name="Augustine A."/>
        </authorList>
    </citation>
    <scope>NUCLEOTIDE SEQUENCE</scope>
    <source>
        <tissue evidence="2">Leaf</tissue>
    </source>
</reference>
<organism evidence="2">
    <name type="scientific">Rhizophora mucronata</name>
    <name type="common">Asiatic mangrove</name>
    <dbReference type="NCBI Taxonomy" id="61149"/>
    <lineage>
        <taxon>Eukaryota</taxon>
        <taxon>Viridiplantae</taxon>
        <taxon>Streptophyta</taxon>
        <taxon>Embryophyta</taxon>
        <taxon>Tracheophyta</taxon>
        <taxon>Spermatophyta</taxon>
        <taxon>Magnoliopsida</taxon>
        <taxon>eudicotyledons</taxon>
        <taxon>Gunneridae</taxon>
        <taxon>Pentapetalae</taxon>
        <taxon>rosids</taxon>
        <taxon>fabids</taxon>
        <taxon>Malpighiales</taxon>
        <taxon>Rhizophoraceae</taxon>
        <taxon>Rhizophora</taxon>
    </lineage>
</organism>